<dbReference type="RefSeq" id="WP_145257862.1">
    <property type="nucleotide sequence ID" value="NZ_CP036279.1"/>
</dbReference>
<protein>
    <submittedName>
        <fullName evidence="1">Uncharacterized protein</fullName>
    </submittedName>
</protein>
<dbReference type="EMBL" id="CP036279">
    <property type="protein sequence ID" value="QDU61247.1"/>
    <property type="molecule type" value="Genomic_DNA"/>
</dbReference>
<dbReference type="Proteomes" id="UP000317093">
    <property type="component" value="Chromosome"/>
</dbReference>
<name>A0A518B2N3_9BACT</name>
<evidence type="ECO:0000313" key="1">
    <source>
        <dbReference type="EMBL" id="QDU61247.1"/>
    </source>
</evidence>
<reference evidence="1 2" key="1">
    <citation type="submission" date="2019-02" db="EMBL/GenBank/DDBJ databases">
        <title>Deep-cultivation of Planctomycetes and their phenomic and genomic characterization uncovers novel biology.</title>
        <authorList>
            <person name="Wiegand S."/>
            <person name="Jogler M."/>
            <person name="Boedeker C."/>
            <person name="Pinto D."/>
            <person name="Vollmers J."/>
            <person name="Rivas-Marin E."/>
            <person name="Kohn T."/>
            <person name="Peeters S.H."/>
            <person name="Heuer A."/>
            <person name="Rast P."/>
            <person name="Oberbeckmann S."/>
            <person name="Bunk B."/>
            <person name="Jeske O."/>
            <person name="Meyerdierks A."/>
            <person name="Storesund J.E."/>
            <person name="Kallscheuer N."/>
            <person name="Luecker S."/>
            <person name="Lage O.M."/>
            <person name="Pohl T."/>
            <person name="Merkel B.J."/>
            <person name="Hornburger P."/>
            <person name="Mueller R.-W."/>
            <person name="Bruemmer F."/>
            <person name="Labrenz M."/>
            <person name="Spormann A.M."/>
            <person name="Op den Camp H."/>
            <person name="Overmann J."/>
            <person name="Amann R."/>
            <person name="Jetten M.S.M."/>
            <person name="Mascher T."/>
            <person name="Medema M.H."/>
            <person name="Devos D.P."/>
            <person name="Kaster A.-K."/>
            <person name="Ovreas L."/>
            <person name="Rohde M."/>
            <person name="Galperin M.Y."/>
            <person name="Jogler C."/>
        </authorList>
    </citation>
    <scope>NUCLEOTIDE SEQUENCE [LARGE SCALE GENOMIC DNA]</scope>
    <source>
        <strain evidence="1 2">Pan216</strain>
    </source>
</reference>
<proteinExistence type="predicted"/>
<organism evidence="1 2">
    <name type="scientific">Kolteria novifilia</name>
    <dbReference type="NCBI Taxonomy" id="2527975"/>
    <lineage>
        <taxon>Bacteria</taxon>
        <taxon>Pseudomonadati</taxon>
        <taxon>Planctomycetota</taxon>
        <taxon>Planctomycetia</taxon>
        <taxon>Kolteriales</taxon>
        <taxon>Kolteriaceae</taxon>
        <taxon>Kolteria</taxon>
    </lineage>
</organism>
<dbReference type="AlphaFoldDB" id="A0A518B2N3"/>
<accession>A0A518B2N3</accession>
<dbReference type="KEGG" id="knv:Pan216_21010"/>
<sequence>MASLAGLGTTGETAYVVIERIDGSDSGKVWDAGSEALDTYDSSDIDDYDIAATEEGTASGRYAVTVPSSLPGGRYRIIWRIRAGGSPTESDSPFWEETIDWDGSNIVGLTTATSELTDVPTSTSSALTWMLWIGALCFHRRRTNKADGKTYVYQSDGSTVLGEVEFSDNGSEVDILKGVDP</sequence>
<evidence type="ECO:0000313" key="2">
    <source>
        <dbReference type="Proteomes" id="UP000317093"/>
    </source>
</evidence>
<gene>
    <name evidence="1" type="ORF">Pan216_21010</name>
</gene>
<keyword evidence="2" id="KW-1185">Reference proteome</keyword>